<protein>
    <submittedName>
        <fullName evidence="2">Uncharacterized protein</fullName>
    </submittedName>
</protein>
<proteinExistence type="predicted"/>
<sequence length="140" mass="15745">MTSNNAYTVKDYQHAIQATINNPATSNASTKRKELGEIIFKNIPRHRLSEYFTGLIKHVCENPTISILKVKNEMTVLSLLVQSFFAWLLSLKYSKSKKNGKIELSKEVEDIEEELSAADDLESVGDGLKTFPVYCCINSV</sequence>
<evidence type="ECO:0000313" key="1">
    <source>
        <dbReference type="Proteomes" id="UP000887577"/>
    </source>
</evidence>
<name>A0A914ZBR1_9BILA</name>
<reference evidence="2" key="1">
    <citation type="submission" date="2022-11" db="UniProtKB">
        <authorList>
            <consortium name="WormBaseParasite"/>
        </authorList>
    </citation>
    <scope>IDENTIFICATION</scope>
</reference>
<dbReference type="WBParaSite" id="PSU_v2.g9756.t1">
    <property type="protein sequence ID" value="PSU_v2.g9756.t1"/>
    <property type="gene ID" value="PSU_v2.g9756"/>
</dbReference>
<dbReference type="Proteomes" id="UP000887577">
    <property type="component" value="Unplaced"/>
</dbReference>
<evidence type="ECO:0000313" key="2">
    <source>
        <dbReference type="WBParaSite" id="PSU_v2.g9756.t1"/>
    </source>
</evidence>
<dbReference type="AlphaFoldDB" id="A0A914ZBR1"/>
<organism evidence="1 2">
    <name type="scientific">Panagrolaimus superbus</name>
    <dbReference type="NCBI Taxonomy" id="310955"/>
    <lineage>
        <taxon>Eukaryota</taxon>
        <taxon>Metazoa</taxon>
        <taxon>Ecdysozoa</taxon>
        <taxon>Nematoda</taxon>
        <taxon>Chromadorea</taxon>
        <taxon>Rhabditida</taxon>
        <taxon>Tylenchina</taxon>
        <taxon>Panagrolaimomorpha</taxon>
        <taxon>Panagrolaimoidea</taxon>
        <taxon>Panagrolaimidae</taxon>
        <taxon>Panagrolaimus</taxon>
    </lineage>
</organism>
<keyword evidence="1" id="KW-1185">Reference proteome</keyword>
<accession>A0A914ZBR1</accession>